<feature type="domain" description="OmcA-like N-terminal" evidence="1">
    <location>
        <begin position="90"/>
        <end position="224"/>
    </location>
</feature>
<gene>
    <name evidence="3" type="ORF">HQ497_06020</name>
</gene>
<dbReference type="InterPro" id="IPR054336">
    <property type="entry name" value="OmcA-like_N"/>
</dbReference>
<dbReference type="EMBL" id="JABMOJ010000222">
    <property type="protein sequence ID" value="NQV64904.1"/>
    <property type="molecule type" value="Genomic_DNA"/>
</dbReference>
<dbReference type="InterPro" id="IPR020014">
    <property type="entry name" value="Decahaem_cyt-c_OmcA/MtrC"/>
</dbReference>
<dbReference type="InterPro" id="IPR036280">
    <property type="entry name" value="Multihaem_cyt_sf"/>
</dbReference>
<dbReference type="Gene3D" id="1.10.720.180">
    <property type="match status" value="1"/>
</dbReference>
<dbReference type="Pfam" id="PF22113">
    <property type="entry name" value="Mtrc-MtrF_II-IV_dom"/>
    <property type="match status" value="1"/>
</dbReference>
<name>A0A973A7N8_9GAMM</name>
<dbReference type="SUPFAM" id="SSF48695">
    <property type="entry name" value="Multiheme cytochromes"/>
    <property type="match status" value="1"/>
</dbReference>
<evidence type="ECO:0000313" key="3">
    <source>
        <dbReference type="EMBL" id="NQV64904.1"/>
    </source>
</evidence>
<feature type="domain" description="Outer membrane cytochrome MtrC/MtrF-like" evidence="2">
    <location>
        <begin position="233"/>
        <end position="391"/>
    </location>
</feature>
<protein>
    <submittedName>
        <fullName evidence="3">OmcA/MtrC family decaheme c-type cytochrome</fullName>
    </submittedName>
</protein>
<evidence type="ECO:0000313" key="4">
    <source>
        <dbReference type="Proteomes" id="UP000754644"/>
    </source>
</evidence>
<evidence type="ECO:0000259" key="2">
    <source>
        <dbReference type="Pfam" id="PF22113"/>
    </source>
</evidence>
<organism evidence="3 4">
    <name type="scientific">SAR86 cluster bacterium</name>
    <dbReference type="NCBI Taxonomy" id="2030880"/>
    <lineage>
        <taxon>Bacteria</taxon>
        <taxon>Pseudomonadati</taxon>
        <taxon>Pseudomonadota</taxon>
        <taxon>Gammaproteobacteria</taxon>
        <taxon>SAR86 cluster</taxon>
    </lineage>
</organism>
<dbReference type="Pfam" id="PF22112">
    <property type="entry name" value="OmcA-like_N"/>
    <property type="match status" value="1"/>
</dbReference>
<evidence type="ECO:0000259" key="1">
    <source>
        <dbReference type="Pfam" id="PF22112"/>
    </source>
</evidence>
<comment type="caution">
    <text evidence="3">The sequence shown here is derived from an EMBL/GenBank/DDBJ whole genome shotgun (WGS) entry which is preliminary data.</text>
</comment>
<dbReference type="AlphaFoldDB" id="A0A973A7N8"/>
<dbReference type="InterPro" id="IPR054337">
    <property type="entry name" value="Mtrc-MtrF-like_dom_II/IV"/>
</dbReference>
<feature type="non-terminal residue" evidence="3">
    <location>
        <position position="509"/>
    </location>
</feature>
<accession>A0A973A7N8</accession>
<sequence>MDFSTEDYGRRIIYGRSGQSLFTSRFRLAVVAVLVTLLLTGCGGGGGGIAAPQVSPGPVAPNGPVTPTPVLPTLNLPNEYAKAEQVIATITAVRINSAPLVDFTLVNSDGMGLTGLTNANVRFHIAKLVPGTDGDSSYWQSYVNRLAVPSVNPDKPTDIQATAERDGTLTDHGDGTYTYLFNTDIAQITTPLAVSFEPLLTHRVGIRFSGGPVSNPSYDWIPATQSRTGIAHRDIVANESCNSCHQTLAAHGGYYNDMQVCVLCHNPVSTEPNSGVSLDFKVMIHKIHQGSDLPSVIHGEPYQVYGFGDRLIDFSEVIFPQDSRNCGTCHAGTATQSAKIHTSTLTQDGDNWAEVPSREACGACHDDLDFATHFGDQVDNSGCQSCHSATGLAGTVASDHFNERVEGASQFAINVHGITQTAPGELPRIHFSLTNPQSGNAAIDITGSAISRLRAAIAWPTTDFTNSGSADANYNRTDAPSLAVPVGDGSYTLTSTTPIPTSATGSGML</sequence>
<dbReference type="NCBIfam" id="TIGR03507">
    <property type="entry name" value="decahem_SO1788"/>
    <property type="match status" value="1"/>
</dbReference>
<dbReference type="Proteomes" id="UP000754644">
    <property type="component" value="Unassembled WGS sequence"/>
</dbReference>
<proteinExistence type="predicted"/>
<reference evidence="3" key="1">
    <citation type="submission" date="2020-05" db="EMBL/GenBank/DDBJ databases">
        <title>Sulfur intermediates as new biogeochemical hubs in an aquatic model microbial ecosystem.</title>
        <authorList>
            <person name="Vigneron A."/>
        </authorList>
    </citation>
    <scope>NUCLEOTIDE SEQUENCE</scope>
    <source>
        <strain evidence="3">Bin.250</strain>
    </source>
</reference>